<dbReference type="EMBL" id="SLWY01000002">
    <property type="protein sequence ID" value="TCO83355.1"/>
    <property type="molecule type" value="Genomic_DNA"/>
</dbReference>
<dbReference type="SUPFAM" id="SSF75304">
    <property type="entry name" value="Amidase signature (AS) enzymes"/>
    <property type="match status" value="1"/>
</dbReference>
<gene>
    <name evidence="2" type="ORF">EV699_10253</name>
</gene>
<evidence type="ECO:0000313" key="3">
    <source>
        <dbReference type="Proteomes" id="UP000295765"/>
    </source>
</evidence>
<proteinExistence type="predicted"/>
<accession>A0A4R2LCN5</accession>
<dbReference type="GO" id="GO:0003824">
    <property type="term" value="F:catalytic activity"/>
    <property type="evidence" value="ECO:0007669"/>
    <property type="project" value="InterPro"/>
</dbReference>
<dbReference type="PANTHER" id="PTHR11895">
    <property type="entry name" value="TRANSAMIDASE"/>
    <property type="match status" value="1"/>
</dbReference>
<dbReference type="InterPro" id="IPR000120">
    <property type="entry name" value="Amidase"/>
</dbReference>
<reference evidence="2 3" key="1">
    <citation type="submission" date="2019-03" db="EMBL/GenBank/DDBJ databases">
        <title>Genomic Encyclopedia of Type Strains, Phase IV (KMG-IV): sequencing the most valuable type-strain genomes for metagenomic binning, comparative biology and taxonomic classification.</title>
        <authorList>
            <person name="Goeker M."/>
        </authorList>
    </citation>
    <scope>NUCLEOTIDE SEQUENCE [LARGE SCALE GENOMIC DNA]</scope>
    <source>
        <strain evidence="2 3">DSM 25287</strain>
    </source>
</reference>
<organism evidence="2 3">
    <name type="scientific">Plasticicumulans lactativorans</name>
    <dbReference type="NCBI Taxonomy" id="1133106"/>
    <lineage>
        <taxon>Bacteria</taxon>
        <taxon>Pseudomonadati</taxon>
        <taxon>Pseudomonadota</taxon>
        <taxon>Gammaproteobacteria</taxon>
        <taxon>Candidatus Competibacteraceae</taxon>
        <taxon>Plasticicumulans</taxon>
    </lineage>
</organism>
<dbReference type="InterPro" id="IPR006311">
    <property type="entry name" value="TAT_signal"/>
</dbReference>
<dbReference type="InterPro" id="IPR023631">
    <property type="entry name" value="Amidase_dom"/>
</dbReference>
<comment type="caution">
    <text evidence="2">The sequence shown here is derived from an EMBL/GenBank/DDBJ whole genome shotgun (WGS) entry which is preliminary data.</text>
</comment>
<feature type="domain" description="Amidase" evidence="1">
    <location>
        <begin position="82"/>
        <end position="513"/>
    </location>
</feature>
<dbReference type="Proteomes" id="UP000295765">
    <property type="component" value="Unassembled WGS sequence"/>
</dbReference>
<dbReference type="Gene3D" id="3.90.1300.10">
    <property type="entry name" value="Amidase signature (AS) domain"/>
    <property type="match status" value="1"/>
</dbReference>
<dbReference type="NCBIfam" id="NF005686">
    <property type="entry name" value="PRK07486.1"/>
    <property type="match status" value="1"/>
</dbReference>
<dbReference type="RefSeq" id="WP_279389392.1">
    <property type="nucleotide sequence ID" value="NZ_SLWY01000002.1"/>
</dbReference>
<dbReference type="PANTHER" id="PTHR11895:SF76">
    <property type="entry name" value="INDOLEACETAMIDE HYDROLASE"/>
    <property type="match status" value="1"/>
</dbReference>
<dbReference type="InterPro" id="IPR036928">
    <property type="entry name" value="AS_sf"/>
</dbReference>
<name>A0A4R2LCN5_9GAMM</name>
<sequence>MPSATPSDSTLPAGPALNRRDFLVRMGLASGAVLSAAALGGLVGAAPARAAGATAGRPAELVMLDAVDLAAAIRSRQVSCREVMQAFLAHIARVNPGANAIVSLQDPEALLAQADERDRQLARGEYLGWMHGLPQAAKDLAATAGIRTTFGSPLFKDYVPKTDAIIVERAKKAGAIYIGKTNTPEFGLGSHTYNPVFGTTVNAYDPTRIAGGSSGGAAVALALRMLPVADGSDMMGSLRNPAAYNNVFGFRPSQGRVPFGPTAEVFVQQLGYEGPMARTVTDLALLLSVQAGFDPRTPLAIEQDPAVFAQSLARDFKGTRVGWLGDYGGYLPMEPGVLELCRAALKDFEAVGCTVEEAKPDFAMERVWQTWLTLRHWLVAGGLGDFYADPAKRELLKPEAQWEVEGGLKLSAVDVYKASAARSAWYQALGKLFQTYDYLLLPTAQVFPFDARVHWPKEVAGRPMDTYHRWMEVVTGVTLAGLPAISVPVGFSAAGLPMGLQVIGRPHADLAVLQLARAYEQATQWVQKRPPGALAG</sequence>
<dbReference type="PROSITE" id="PS51318">
    <property type="entry name" value="TAT"/>
    <property type="match status" value="1"/>
</dbReference>
<dbReference type="Pfam" id="PF01425">
    <property type="entry name" value="Amidase"/>
    <property type="match status" value="1"/>
</dbReference>
<keyword evidence="3" id="KW-1185">Reference proteome</keyword>
<evidence type="ECO:0000259" key="1">
    <source>
        <dbReference type="Pfam" id="PF01425"/>
    </source>
</evidence>
<dbReference type="AlphaFoldDB" id="A0A4R2LCN5"/>
<protein>
    <submittedName>
        <fullName evidence="2">Amidase</fullName>
    </submittedName>
</protein>
<evidence type="ECO:0000313" key="2">
    <source>
        <dbReference type="EMBL" id="TCO83355.1"/>
    </source>
</evidence>